<accession>A0ABY6U142</accession>
<reference evidence="2 3" key="1">
    <citation type="submission" date="2019-06" db="EMBL/GenBank/DDBJ databases">
        <authorList>
            <person name="Broberg M."/>
        </authorList>
    </citation>
    <scope>NUCLEOTIDE SEQUENCE [LARGE SCALE GENOMIC DNA]</scope>
</reference>
<feature type="transmembrane region" description="Helical" evidence="1">
    <location>
        <begin position="12"/>
        <end position="29"/>
    </location>
</feature>
<proteinExistence type="predicted"/>
<feature type="non-terminal residue" evidence="2">
    <location>
        <position position="97"/>
    </location>
</feature>
<keyword evidence="1" id="KW-0812">Transmembrane</keyword>
<dbReference type="Proteomes" id="UP000766486">
    <property type="component" value="Unassembled WGS sequence"/>
</dbReference>
<keyword evidence="1" id="KW-1133">Transmembrane helix</keyword>
<comment type="caution">
    <text evidence="2">The sequence shown here is derived from an EMBL/GenBank/DDBJ whole genome shotgun (WGS) entry which is preliminary data.</text>
</comment>
<dbReference type="EMBL" id="CABFNS010000723">
    <property type="protein sequence ID" value="VUC24662.1"/>
    <property type="molecule type" value="Genomic_DNA"/>
</dbReference>
<keyword evidence="3" id="KW-1185">Reference proteome</keyword>
<evidence type="ECO:0000313" key="3">
    <source>
        <dbReference type="Proteomes" id="UP000766486"/>
    </source>
</evidence>
<protein>
    <submittedName>
        <fullName evidence="2">Uncharacterized protein</fullName>
    </submittedName>
</protein>
<evidence type="ECO:0000256" key="1">
    <source>
        <dbReference type="SAM" id="Phobius"/>
    </source>
</evidence>
<gene>
    <name evidence="2" type="ORF">CLO192961_LOCUS149292</name>
</gene>
<sequence>MVPLKITPAYHRALVLAASIFFLSSIYLCSTRLLNFKAMTPEHVTTTTPAKTTSTKHVSLNDADLPMSYGGYDRPPLTDLTLIGAIPAAYIPTPKNK</sequence>
<keyword evidence="1" id="KW-0472">Membrane</keyword>
<organism evidence="2 3">
    <name type="scientific">Bionectria ochroleuca</name>
    <name type="common">Gliocladium roseum</name>
    <dbReference type="NCBI Taxonomy" id="29856"/>
    <lineage>
        <taxon>Eukaryota</taxon>
        <taxon>Fungi</taxon>
        <taxon>Dikarya</taxon>
        <taxon>Ascomycota</taxon>
        <taxon>Pezizomycotina</taxon>
        <taxon>Sordariomycetes</taxon>
        <taxon>Hypocreomycetidae</taxon>
        <taxon>Hypocreales</taxon>
        <taxon>Bionectriaceae</taxon>
        <taxon>Clonostachys</taxon>
    </lineage>
</organism>
<evidence type="ECO:0000313" key="2">
    <source>
        <dbReference type="EMBL" id="VUC24662.1"/>
    </source>
</evidence>
<name>A0ABY6U142_BIOOC</name>